<keyword evidence="4" id="KW-0449">Lipoprotein</keyword>
<evidence type="ECO:0000313" key="8">
    <source>
        <dbReference type="EMBL" id="SOC27373.1"/>
    </source>
</evidence>
<dbReference type="InterPro" id="IPR008816">
    <property type="entry name" value="Gly_zipper_2TM_dom"/>
</dbReference>
<evidence type="ECO:0000256" key="3">
    <source>
        <dbReference type="ARBA" id="ARBA00015281"/>
    </source>
</evidence>
<protein>
    <recommendedName>
        <fullName evidence="3">17 kDa surface antigen</fullName>
    </recommendedName>
</protein>
<dbReference type="Proteomes" id="UP000219068">
    <property type="component" value="Unassembled WGS sequence"/>
</dbReference>
<dbReference type="AlphaFoldDB" id="A0A285TTT8"/>
<gene>
    <name evidence="8" type="ORF">SAMN05428964_105393</name>
</gene>
<evidence type="ECO:0000256" key="1">
    <source>
        <dbReference type="ARBA" id="ARBA00004459"/>
    </source>
</evidence>
<keyword evidence="5" id="KW-1133">Transmembrane helix</keyword>
<feature type="domain" description="Glycine zipper 2TM" evidence="6">
    <location>
        <begin position="64"/>
        <end position="105"/>
    </location>
</feature>
<organism evidence="8 9">
    <name type="scientific">Thalassospira xiamenensis</name>
    <dbReference type="NCBI Taxonomy" id="220697"/>
    <lineage>
        <taxon>Bacteria</taxon>
        <taxon>Pseudomonadati</taxon>
        <taxon>Pseudomonadota</taxon>
        <taxon>Alphaproteobacteria</taxon>
        <taxon>Rhodospirillales</taxon>
        <taxon>Thalassospiraceae</taxon>
        <taxon>Thalassospira</taxon>
    </lineage>
</organism>
<evidence type="ECO:0000256" key="5">
    <source>
        <dbReference type="SAM" id="Phobius"/>
    </source>
</evidence>
<dbReference type="GO" id="GO:0009279">
    <property type="term" value="C:cell outer membrane"/>
    <property type="evidence" value="ECO:0007669"/>
    <property type="project" value="UniProtKB-SubCell"/>
</dbReference>
<evidence type="ECO:0000256" key="4">
    <source>
        <dbReference type="ARBA" id="ARBA00023288"/>
    </source>
</evidence>
<dbReference type="Pfam" id="PF05433">
    <property type="entry name" value="Rick_17kDa_Anti"/>
    <property type="match status" value="1"/>
</dbReference>
<dbReference type="RefSeq" id="WP_249278131.1">
    <property type="nucleotide sequence ID" value="NZ_OBMM01000005.1"/>
</dbReference>
<accession>A0A285TTT8</accession>
<sequence length="212" mass="22367">MTTLFERATILLGRHSHCESTGMRKQSTPLLDKMRGILRIAGIGGMVSLAACSNMNLSRQKEYIGTGLGAIGGAIIGSQFGKGNGQLVGVAIGTLGGAFLGNSIGASLDNADRAVMARAETKAHSAPLNHTVTWKNPDTGAQGTITPVREGVDQQKNQCREYHQTVSIGGKTEEAYGTACLQRDGSWKIVSYSDDTQFDTLAAIEVPSPRMG</sequence>
<keyword evidence="5" id="KW-0472">Membrane</keyword>
<reference evidence="8 9" key="1">
    <citation type="submission" date="2017-08" db="EMBL/GenBank/DDBJ databases">
        <authorList>
            <person name="de Groot N.N."/>
        </authorList>
    </citation>
    <scope>NUCLEOTIDE SEQUENCE [LARGE SCALE GENOMIC DNA]</scope>
    <source>
        <strain evidence="8 9">USBA 78</strain>
    </source>
</reference>
<feature type="domain" description="Surface antigen" evidence="7">
    <location>
        <begin position="128"/>
        <end position="193"/>
    </location>
</feature>
<evidence type="ECO:0000259" key="7">
    <source>
        <dbReference type="Pfam" id="PF16998"/>
    </source>
</evidence>
<dbReference type="Pfam" id="PF16998">
    <property type="entry name" value="17kDa_Anti_2"/>
    <property type="match status" value="1"/>
</dbReference>
<evidence type="ECO:0000313" key="9">
    <source>
        <dbReference type="Proteomes" id="UP000219068"/>
    </source>
</evidence>
<proteinExistence type="inferred from homology"/>
<evidence type="ECO:0000259" key="6">
    <source>
        <dbReference type="Pfam" id="PF05433"/>
    </source>
</evidence>
<name>A0A285TTT8_9PROT</name>
<feature type="transmembrane region" description="Helical" evidence="5">
    <location>
        <begin position="87"/>
        <end position="108"/>
    </location>
</feature>
<dbReference type="EMBL" id="OBMM01000005">
    <property type="protein sequence ID" value="SOC27373.1"/>
    <property type="molecule type" value="Genomic_DNA"/>
</dbReference>
<feature type="transmembrane region" description="Helical" evidence="5">
    <location>
        <begin position="63"/>
        <end position="81"/>
    </location>
</feature>
<comment type="subcellular location">
    <subcellularLocation>
        <location evidence="1">Cell outer membrane</location>
        <topology evidence="1">Lipid-anchor</topology>
    </subcellularLocation>
</comment>
<dbReference type="InterPro" id="IPR032635">
    <property type="entry name" value="Anti_2"/>
</dbReference>
<evidence type="ECO:0000256" key="2">
    <source>
        <dbReference type="ARBA" id="ARBA00008681"/>
    </source>
</evidence>
<comment type="similarity">
    <text evidence="2">Belongs to the rickettsiale 17 kDa surface antigen family.</text>
</comment>
<keyword evidence="5" id="KW-0812">Transmembrane</keyword>